<dbReference type="GO" id="GO:0007165">
    <property type="term" value="P:signal transduction"/>
    <property type="evidence" value="ECO:0007669"/>
    <property type="project" value="TreeGrafter"/>
</dbReference>
<dbReference type="AlphaFoldDB" id="A0A8C0QRL2"/>
<evidence type="ECO:0000313" key="2">
    <source>
        <dbReference type="Ensembl" id="ENSCABP00000029780.1"/>
    </source>
</evidence>
<evidence type="ECO:0000313" key="3">
    <source>
        <dbReference type="Proteomes" id="UP000694404"/>
    </source>
</evidence>
<reference evidence="2" key="1">
    <citation type="submission" date="2025-08" db="UniProtKB">
        <authorList>
            <consortium name="Ensembl"/>
        </authorList>
    </citation>
    <scope>IDENTIFICATION</scope>
</reference>
<dbReference type="Proteomes" id="UP000694404">
    <property type="component" value="Unplaced"/>
</dbReference>
<protein>
    <recommendedName>
        <fullName evidence="1">PDZ domain-containing protein</fullName>
    </recommendedName>
</protein>
<organism evidence="2 3">
    <name type="scientific">Chelonoidis abingdonii</name>
    <name type="common">Abingdon island giant tortoise</name>
    <name type="synonym">Testudo abingdonii</name>
    <dbReference type="NCBI Taxonomy" id="106734"/>
    <lineage>
        <taxon>Eukaryota</taxon>
        <taxon>Metazoa</taxon>
        <taxon>Chordata</taxon>
        <taxon>Craniata</taxon>
        <taxon>Vertebrata</taxon>
        <taxon>Euteleostomi</taxon>
        <taxon>Archelosauria</taxon>
        <taxon>Testudinata</taxon>
        <taxon>Testudines</taxon>
        <taxon>Cryptodira</taxon>
        <taxon>Durocryptodira</taxon>
        <taxon>Testudinoidea</taxon>
        <taxon>Testudinidae</taxon>
        <taxon>Chelonoidis</taxon>
    </lineage>
</organism>
<feature type="domain" description="PDZ" evidence="1">
    <location>
        <begin position="17"/>
        <end position="104"/>
    </location>
</feature>
<dbReference type="GO" id="GO:0005737">
    <property type="term" value="C:cytoplasm"/>
    <property type="evidence" value="ECO:0007669"/>
    <property type="project" value="TreeGrafter"/>
</dbReference>
<sequence length="166" mass="17484">MSKVIQKKNHWSSRVHQCSARRAAGGQPGLPLLGGAEHGQFPYVGAAEEGGPPVLAGGEEGGLSPGELLLEVQGVRVSGLPRYDVLEVIRSCTEPISVKAVRQGKGAARESRGALGVSLLWLCHWTAPASPPPSPGRAGRWACWAGVKFFQAGPNFWGRRSFPPAG</sequence>
<dbReference type="GeneTree" id="ENSGT00940000166512"/>
<dbReference type="Ensembl" id="ENSCABT00000032634.1">
    <property type="protein sequence ID" value="ENSCABP00000029780.1"/>
    <property type="gene ID" value="ENSCABG00000021848.1"/>
</dbReference>
<dbReference type="GO" id="GO:0005911">
    <property type="term" value="C:cell-cell junction"/>
    <property type="evidence" value="ECO:0007669"/>
    <property type="project" value="TreeGrafter"/>
</dbReference>
<name>A0A8C0QRL2_CHEAB</name>
<dbReference type="FunFam" id="2.30.42.10:FF:000155">
    <property type="entry name" value="membrane-associated guanylate kinase, WW and PDZ domain-containing protein 2 isoform X4"/>
    <property type="match status" value="1"/>
</dbReference>
<dbReference type="SUPFAM" id="SSF50156">
    <property type="entry name" value="PDZ domain-like"/>
    <property type="match status" value="1"/>
</dbReference>
<dbReference type="InterPro" id="IPR036034">
    <property type="entry name" value="PDZ_sf"/>
</dbReference>
<accession>A0A8C0QRL2</accession>
<dbReference type="PANTHER" id="PTHR10316">
    <property type="entry name" value="MEMBRANE ASSOCIATED GUANYLATE KINASE-RELATED"/>
    <property type="match status" value="1"/>
</dbReference>
<dbReference type="OMA" id="HQCSARR"/>
<dbReference type="InterPro" id="IPR001478">
    <property type="entry name" value="PDZ"/>
</dbReference>
<evidence type="ECO:0000259" key="1">
    <source>
        <dbReference type="PROSITE" id="PS50106"/>
    </source>
</evidence>
<keyword evidence="3" id="KW-1185">Reference proteome</keyword>
<dbReference type="PANTHER" id="PTHR10316:SF12">
    <property type="entry name" value="MEMBRANE-ASSOCIATED GUANYLATE KINASE, WW AND PDZ DOMAIN-CONTAINING PROTEIN 1"/>
    <property type="match status" value="1"/>
</dbReference>
<dbReference type="SMART" id="SM00228">
    <property type="entry name" value="PDZ"/>
    <property type="match status" value="1"/>
</dbReference>
<dbReference type="PROSITE" id="PS50106">
    <property type="entry name" value="PDZ"/>
    <property type="match status" value="1"/>
</dbReference>
<reference evidence="2" key="2">
    <citation type="submission" date="2025-09" db="UniProtKB">
        <authorList>
            <consortium name="Ensembl"/>
        </authorList>
    </citation>
    <scope>IDENTIFICATION</scope>
</reference>
<dbReference type="Gene3D" id="2.30.42.10">
    <property type="match status" value="1"/>
</dbReference>
<proteinExistence type="predicted"/>